<gene>
    <name evidence="3" type="ORF">WR25_01097</name>
</gene>
<evidence type="ECO:0000313" key="3">
    <source>
        <dbReference type="EMBL" id="PAV56060.1"/>
    </source>
</evidence>
<keyword evidence="4" id="KW-1185">Reference proteome</keyword>
<evidence type="ECO:0000256" key="2">
    <source>
        <dbReference type="SAM" id="SignalP"/>
    </source>
</evidence>
<feature type="chain" id="PRO_5013399165" evidence="2">
    <location>
        <begin position="22"/>
        <end position="76"/>
    </location>
</feature>
<dbReference type="InterPro" id="IPR009924">
    <property type="entry name" value="DUF1459"/>
</dbReference>
<comment type="caution">
    <text evidence="3">The sequence shown here is derived from an EMBL/GenBank/DDBJ whole genome shotgun (WGS) entry which is preliminary data.</text>
</comment>
<name>A0A2A2J2F4_9BILA</name>
<organism evidence="3 4">
    <name type="scientific">Diploscapter pachys</name>
    <dbReference type="NCBI Taxonomy" id="2018661"/>
    <lineage>
        <taxon>Eukaryota</taxon>
        <taxon>Metazoa</taxon>
        <taxon>Ecdysozoa</taxon>
        <taxon>Nematoda</taxon>
        <taxon>Chromadorea</taxon>
        <taxon>Rhabditida</taxon>
        <taxon>Rhabditina</taxon>
        <taxon>Rhabditomorpha</taxon>
        <taxon>Rhabditoidea</taxon>
        <taxon>Rhabditidae</taxon>
        <taxon>Diploscapter</taxon>
    </lineage>
</organism>
<evidence type="ECO:0000256" key="1">
    <source>
        <dbReference type="SAM" id="MobiDB-lite"/>
    </source>
</evidence>
<feature type="signal peptide" evidence="2">
    <location>
        <begin position="1"/>
        <end position="21"/>
    </location>
</feature>
<evidence type="ECO:0000313" key="4">
    <source>
        <dbReference type="Proteomes" id="UP000218231"/>
    </source>
</evidence>
<proteinExistence type="predicted"/>
<sequence length="76" mass="8217">MFGKLFALLAVAFAVFPSTQAQVLVVPTVAAAYAYSPYYYYPWAYPTVAVWGSDKGDKAPPPPARGASLLNNMKNN</sequence>
<dbReference type="Pfam" id="PF07312">
    <property type="entry name" value="DUF1459"/>
    <property type="match status" value="1"/>
</dbReference>
<dbReference type="EMBL" id="LIAE01010726">
    <property type="protein sequence ID" value="PAV56060.1"/>
    <property type="molecule type" value="Genomic_DNA"/>
</dbReference>
<protein>
    <submittedName>
        <fullName evidence="3">Uncharacterized protein</fullName>
    </submittedName>
</protein>
<accession>A0A2A2J2F4</accession>
<keyword evidence="2" id="KW-0732">Signal</keyword>
<dbReference type="Proteomes" id="UP000218231">
    <property type="component" value="Unassembled WGS sequence"/>
</dbReference>
<dbReference type="AlphaFoldDB" id="A0A2A2J2F4"/>
<reference evidence="3 4" key="1">
    <citation type="journal article" date="2017" name="Curr. Biol.">
        <title>Genome architecture and evolution of a unichromosomal asexual nematode.</title>
        <authorList>
            <person name="Fradin H."/>
            <person name="Zegar C."/>
            <person name="Gutwein M."/>
            <person name="Lucas J."/>
            <person name="Kovtun M."/>
            <person name="Corcoran D."/>
            <person name="Baugh L.R."/>
            <person name="Kiontke K."/>
            <person name="Gunsalus K."/>
            <person name="Fitch D.H."/>
            <person name="Piano F."/>
        </authorList>
    </citation>
    <scope>NUCLEOTIDE SEQUENCE [LARGE SCALE GENOMIC DNA]</scope>
    <source>
        <strain evidence="3">PF1309</strain>
    </source>
</reference>
<feature type="region of interest" description="Disordered" evidence="1">
    <location>
        <begin position="55"/>
        <end position="76"/>
    </location>
</feature>